<evidence type="ECO:0000313" key="3">
    <source>
        <dbReference type="Proteomes" id="UP000321717"/>
    </source>
</evidence>
<gene>
    <name evidence="2" type="ORF">RNA01_30590</name>
</gene>
<proteinExistence type="predicted"/>
<dbReference type="Pfam" id="PF09527">
    <property type="entry name" value="ATPase_gene1"/>
    <property type="match status" value="1"/>
</dbReference>
<feature type="transmembrane region" description="Helical" evidence="1">
    <location>
        <begin position="73"/>
        <end position="92"/>
    </location>
</feature>
<dbReference type="InterPro" id="IPR011744">
    <property type="entry name" value="ATPase_gene1"/>
</dbReference>
<evidence type="ECO:0000313" key="2">
    <source>
        <dbReference type="EMBL" id="GEO86127.1"/>
    </source>
</evidence>
<evidence type="ECO:0008006" key="4">
    <source>
        <dbReference type="Google" id="ProtNLM"/>
    </source>
</evidence>
<keyword evidence="1" id="KW-1133">Transmembrane helix</keyword>
<keyword evidence="3" id="KW-1185">Reference proteome</keyword>
<dbReference type="EMBL" id="BJZP01000016">
    <property type="protein sequence ID" value="GEO86127.1"/>
    <property type="molecule type" value="Genomic_DNA"/>
</dbReference>
<reference evidence="2 3" key="1">
    <citation type="submission" date="2019-07" db="EMBL/GenBank/DDBJ databases">
        <title>Whole genome shotgun sequence of Rhizobium naphthalenivorans NBRC 107585.</title>
        <authorList>
            <person name="Hosoyama A."/>
            <person name="Uohara A."/>
            <person name="Ohji S."/>
            <person name="Ichikawa N."/>
        </authorList>
    </citation>
    <scope>NUCLEOTIDE SEQUENCE [LARGE SCALE GENOMIC DNA]</scope>
    <source>
        <strain evidence="2 3">NBRC 107585</strain>
    </source>
</reference>
<dbReference type="InterPro" id="IPR032820">
    <property type="entry name" value="ATPase_put"/>
</dbReference>
<dbReference type="RefSeq" id="WP_147181082.1">
    <property type="nucleotide sequence ID" value="NZ_BJZP01000016.1"/>
</dbReference>
<organism evidence="2 3">
    <name type="scientific">Ciceribacter naphthalenivorans</name>
    <dbReference type="NCBI Taxonomy" id="1118451"/>
    <lineage>
        <taxon>Bacteria</taxon>
        <taxon>Pseudomonadati</taxon>
        <taxon>Pseudomonadota</taxon>
        <taxon>Alphaproteobacteria</taxon>
        <taxon>Hyphomicrobiales</taxon>
        <taxon>Rhizobiaceae</taxon>
        <taxon>Ciceribacter</taxon>
    </lineage>
</organism>
<name>A0A512HKZ5_9HYPH</name>
<dbReference type="OrthoDB" id="466056at2"/>
<comment type="caution">
    <text evidence="2">The sequence shown here is derived from an EMBL/GenBank/DDBJ whole genome shotgun (WGS) entry which is preliminary data.</text>
</comment>
<keyword evidence="1" id="KW-0472">Membrane</keyword>
<keyword evidence="1" id="KW-0812">Transmembrane</keyword>
<accession>A0A512HKZ5</accession>
<dbReference type="Proteomes" id="UP000321717">
    <property type="component" value="Unassembled WGS sequence"/>
</dbReference>
<feature type="transmembrane region" description="Helical" evidence="1">
    <location>
        <begin position="41"/>
        <end position="61"/>
    </location>
</feature>
<evidence type="ECO:0000256" key="1">
    <source>
        <dbReference type="SAM" id="Phobius"/>
    </source>
</evidence>
<protein>
    <recommendedName>
        <fullName evidence="4">ATP synthase protein I</fullName>
    </recommendedName>
</protein>
<dbReference type="NCBIfam" id="TIGR02230">
    <property type="entry name" value="ATPase_gene1"/>
    <property type="match status" value="1"/>
</dbReference>
<dbReference type="AlphaFoldDB" id="A0A512HKZ5"/>
<sequence>MTPRGEQPEQDDDRVVKAARQAADRVKAERSNPEPSLSSRLAQIGVLGWAIVVPILLALLAGRWLDRFFSTGIMFSAALIIGGAVFGMWSAWKWMGGHD</sequence>